<protein>
    <submittedName>
        <fullName evidence="2">Uncharacterized protein</fullName>
    </submittedName>
</protein>
<keyword evidence="1" id="KW-0472">Membrane</keyword>
<feature type="transmembrane region" description="Helical" evidence="1">
    <location>
        <begin position="67"/>
        <end position="83"/>
    </location>
</feature>
<comment type="caution">
    <text evidence="2">The sequence shown here is derived from an EMBL/GenBank/DDBJ whole genome shotgun (WGS) entry which is preliminary data.</text>
</comment>
<keyword evidence="3" id="KW-1185">Reference proteome</keyword>
<evidence type="ECO:0000256" key="1">
    <source>
        <dbReference type="SAM" id="Phobius"/>
    </source>
</evidence>
<dbReference type="EMBL" id="BOOF01000014">
    <property type="protein sequence ID" value="GIH62256.1"/>
    <property type="molecule type" value="Genomic_DNA"/>
</dbReference>
<keyword evidence="1" id="KW-0812">Transmembrane</keyword>
<feature type="transmembrane region" description="Helical" evidence="1">
    <location>
        <begin position="39"/>
        <end position="55"/>
    </location>
</feature>
<organism evidence="2 3">
    <name type="scientific">Microbispora siamensis</name>
    <dbReference type="NCBI Taxonomy" id="564413"/>
    <lineage>
        <taxon>Bacteria</taxon>
        <taxon>Bacillati</taxon>
        <taxon>Actinomycetota</taxon>
        <taxon>Actinomycetes</taxon>
        <taxon>Streptosporangiales</taxon>
        <taxon>Streptosporangiaceae</taxon>
        <taxon>Microbispora</taxon>
    </lineage>
</organism>
<reference evidence="2 3" key="1">
    <citation type="submission" date="2021-01" db="EMBL/GenBank/DDBJ databases">
        <title>Whole genome shotgun sequence of Microbispora siamensis NBRC 104113.</title>
        <authorList>
            <person name="Komaki H."/>
            <person name="Tamura T."/>
        </authorList>
    </citation>
    <scope>NUCLEOTIDE SEQUENCE [LARGE SCALE GENOMIC DNA]</scope>
    <source>
        <strain evidence="2 3">NBRC 104113</strain>
    </source>
</reference>
<feature type="transmembrane region" description="Helical" evidence="1">
    <location>
        <begin position="6"/>
        <end position="27"/>
    </location>
</feature>
<evidence type="ECO:0000313" key="3">
    <source>
        <dbReference type="Proteomes" id="UP000660454"/>
    </source>
</evidence>
<dbReference type="Proteomes" id="UP000660454">
    <property type="component" value="Unassembled WGS sequence"/>
</dbReference>
<sequence length="133" mass="14240">MLADVHPGYLWLVAGLSTLVALVRLGLLMPSWGYRMRAALGFLVVFGGLVAVTAFDSRPVSSEARVLTIYAATMIALFAATIGQGEEIREAAAHALQNPNGETRQVRPGPFTVKCLLVLGAEILLLSLVFPDF</sequence>
<name>A0ABQ4GLF7_9ACTN</name>
<keyword evidence="1" id="KW-1133">Transmembrane helix</keyword>
<proteinExistence type="predicted"/>
<evidence type="ECO:0000313" key="2">
    <source>
        <dbReference type="EMBL" id="GIH62256.1"/>
    </source>
</evidence>
<gene>
    <name evidence="2" type="ORF">Msi02_30730</name>
</gene>
<feature type="transmembrane region" description="Helical" evidence="1">
    <location>
        <begin position="111"/>
        <end position="130"/>
    </location>
</feature>
<accession>A0ABQ4GLF7</accession>